<comment type="caution">
    <text evidence="2">The sequence shown here is derived from an EMBL/GenBank/DDBJ whole genome shotgun (WGS) entry which is preliminary data.</text>
</comment>
<gene>
    <name evidence="2" type="ORF">NHX12_027747</name>
</gene>
<dbReference type="EMBL" id="JANIIK010000043">
    <property type="protein sequence ID" value="KAJ3605703.1"/>
    <property type="molecule type" value="Genomic_DNA"/>
</dbReference>
<reference evidence="2" key="1">
    <citation type="submission" date="2022-07" db="EMBL/GenBank/DDBJ databases">
        <title>Chromosome-level genome of Muraenolepis orangiensis.</title>
        <authorList>
            <person name="Kim J."/>
        </authorList>
    </citation>
    <scope>NUCLEOTIDE SEQUENCE</scope>
    <source>
        <strain evidence="2">KU_S4_2022</strain>
        <tissue evidence="2">Muscle</tissue>
    </source>
</reference>
<keyword evidence="3" id="KW-1185">Reference proteome</keyword>
<accession>A0A9Q0EHI5</accession>
<name>A0A9Q0EHI5_9TELE</name>
<evidence type="ECO:0000313" key="3">
    <source>
        <dbReference type="Proteomes" id="UP001148018"/>
    </source>
</evidence>
<feature type="compositionally biased region" description="Polar residues" evidence="1">
    <location>
        <begin position="137"/>
        <end position="146"/>
    </location>
</feature>
<feature type="region of interest" description="Disordered" evidence="1">
    <location>
        <begin position="55"/>
        <end position="81"/>
    </location>
</feature>
<protein>
    <submittedName>
        <fullName evidence="2">Uncharacterized protein</fullName>
    </submittedName>
</protein>
<feature type="compositionally biased region" description="Basic residues" evidence="1">
    <location>
        <begin position="66"/>
        <end position="80"/>
    </location>
</feature>
<proteinExistence type="predicted"/>
<feature type="region of interest" description="Disordered" evidence="1">
    <location>
        <begin position="96"/>
        <end position="146"/>
    </location>
</feature>
<organism evidence="2 3">
    <name type="scientific">Muraenolepis orangiensis</name>
    <name type="common">Patagonian moray cod</name>
    <dbReference type="NCBI Taxonomy" id="630683"/>
    <lineage>
        <taxon>Eukaryota</taxon>
        <taxon>Metazoa</taxon>
        <taxon>Chordata</taxon>
        <taxon>Craniata</taxon>
        <taxon>Vertebrata</taxon>
        <taxon>Euteleostomi</taxon>
        <taxon>Actinopterygii</taxon>
        <taxon>Neopterygii</taxon>
        <taxon>Teleostei</taxon>
        <taxon>Neoteleostei</taxon>
        <taxon>Acanthomorphata</taxon>
        <taxon>Zeiogadaria</taxon>
        <taxon>Gadariae</taxon>
        <taxon>Gadiformes</taxon>
        <taxon>Muraenolepidoidei</taxon>
        <taxon>Muraenolepididae</taxon>
        <taxon>Muraenolepis</taxon>
    </lineage>
</organism>
<evidence type="ECO:0000313" key="2">
    <source>
        <dbReference type="EMBL" id="KAJ3605703.1"/>
    </source>
</evidence>
<sequence>MSYLPPPVAVPGVSAVCYGQRHWAGDVQARWTVRHLRAQEDLVALFWRGVEGENGERMEDEEGAGKTRRTHLKKLKHKGGLKNVRTRTWPVRVDGCPAKSRCPDPGPTDRLAGAEAALGQGPGRGSEPKRPAAIDGTTISHTAGVL</sequence>
<dbReference type="Proteomes" id="UP001148018">
    <property type="component" value="Unassembled WGS sequence"/>
</dbReference>
<evidence type="ECO:0000256" key="1">
    <source>
        <dbReference type="SAM" id="MobiDB-lite"/>
    </source>
</evidence>
<dbReference type="AlphaFoldDB" id="A0A9Q0EHI5"/>